<dbReference type="GO" id="GO:0016020">
    <property type="term" value="C:membrane"/>
    <property type="evidence" value="ECO:0007669"/>
    <property type="project" value="UniProtKB-SubCell"/>
</dbReference>
<name>A0A2C6LCM7_9APIC</name>
<feature type="region of interest" description="Disordered" evidence="5">
    <location>
        <begin position="56"/>
        <end position="92"/>
    </location>
</feature>
<feature type="region of interest" description="Disordered" evidence="5">
    <location>
        <begin position="561"/>
        <end position="609"/>
    </location>
</feature>
<evidence type="ECO:0000256" key="4">
    <source>
        <dbReference type="ARBA" id="ARBA00023136"/>
    </source>
</evidence>
<feature type="compositionally biased region" description="Low complexity" evidence="5">
    <location>
        <begin position="358"/>
        <end position="370"/>
    </location>
</feature>
<evidence type="ECO:0000256" key="2">
    <source>
        <dbReference type="ARBA" id="ARBA00022692"/>
    </source>
</evidence>
<comment type="subcellular location">
    <subcellularLocation>
        <location evidence="1">Membrane</location>
        <topology evidence="1">Multi-pass membrane protein</topology>
    </subcellularLocation>
</comment>
<dbReference type="PANTHER" id="PTHR11009">
    <property type="entry name" value="DER1-LIKE PROTEIN, DERLIN"/>
    <property type="match status" value="1"/>
</dbReference>
<feature type="compositionally biased region" description="Basic and acidic residues" evidence="5">
    <location>
        <begin position="329"/>
        <end position="338"/>
    </location>
</feature>
<sequence length="936" mass="103089">MTGQPPVCSSSSSSSLSSFSDSSIPGSSTSSSSSFFNSPCRLCLSFPSLSPTSLSTSVSSRSNSPSSCPFSSSSPRKSRSSYLLTAPSPSSSRGYLSTMHTCPSCSIPCSPSSSPVSPISPLPCCRSFKFFSYFIRAFSRRVSSFSFSSSRPRHVHAESLSSPNRRSTSLLLADSTTQADMGEDNAFTPSSRFLSYPLDRLYFFQGSSPSSIVTLLSISFLLCFTYASADSSVSTSFPSRMPVPRPSPSVPHLPRVNNRRTPSRDLYLSQQRPSFPKNLKGPAKKKTCEDPEDERRESFCGVRTPRHTGSTLPAFVSGDIDQPPASQHGESEDKEDKHMSIDTSFFPSYLSVSEEIFPSSSSSSSSSPHRSPQHHHPHQPLHHEACLLEDRGRISHPCTSEETILLPRRDLNLFLSDVSQVKSLVCTLRGGGGGAGEELPKKAKNCNASRRGGGRRRSYGDLCFFFSPSFRRRQRLEAFQDRIHEVTSSLLVSPLRSCREFYFSIPPATRMYCSFAALLTLLSSPTVSSLIPRKIPLSLTRQKGFFSSLFSRFSKRQDQENRTADSLSSFNSPGYFPSQSSNSRTGKDFFSSDIHRPKGGKASQSEEPILSPEQMALHAERIIRAFEFWRPFTAGSFFGGITLGTLLRIYGVYSSLQHMEVSAHVPPGAVSMLVRSVEVKGKKGTHTRLSFERRKDISVRSREKNERYEGGVHTPGRTTGRRPSYVRRFPSSSSPSPPFFRSLTNQLQGRREQLPSRRGEGIGDKTEEDLLILSKAAIESYRSSSVVLFLLIQTGLLSAMASLLKIPFFSSSLATAALYTNCRRAPPGSSANLIMGIKIPQKLLPFGLVAVDVLHAQEGRAAIPGLLGIFSGELYHFISQVLPHYLGREGSFLEPPAFLQRFFMRLHANQLAARAVPSDGKQQRSSFPSRKPPFTK</sequence>
<feature type="compositionally biased region" description="Basic and acidic residues" evidence="5">
    <location>
        <begin position="286"/>
        <end position="298"/>
    </location>
</feature>
<feature type="compositionally biased region" description="Low complexity" evidence="5">
    <location>
        <begin position="56"/>
        <end position="84"/>
    </location>
</feature>
<feature type="compositionally biased region" description="Basic and acidic residues" evidence="5">
    <location>
        <begin position="749"/>
        <end position="761"/>
    </location>
</feature>
<gene>
    <name evidence="6" type="ORF">CSUI_001516</name>
</gene>
<proteinExistence type="predicted"/>
<feature type="compositionally biased region" description="Basic and acidic residues" evidence="5">
    <location>
        <begin position="700"/>
        <end position="710"/>
    </location>
</feature>
<feature type="compositionally biased region" description="Pro residues" evidence="5">
    <location>
        <begin position="241"/>
        <end position="251"/>
    </location>
</feature>
<feature type="region of interest" description="Disordered" evidence="5">
    <location>
        <begin position="914"/>
        <end position="936"/>
    </location>
</feature>
<evidence type="ECO:0000313" key="7">
    <source>
        <dbReference type="Proteomes" id="UP000221165"/>
    </source>
</evidence>
<feature type="region of interest" description="Disordered" evidence="5">
    <location>
        <begin position="700"/>
        <end position="761"/>
    </location>
</feature>
<dbReference type="Proteomes" id="UP000221165">
    <property type="component" value="Unassembled WGS sequence"/>
</dbReference>
<evidence type="ECO:0000256" key="3">
    <source>
        <dbReference type="ARBA" id="ARBA00022989"/>
    </source>
</evidence>
<keyword evidence="2" id="KW-0812">Transmembrane</keyword>
<dbReference type="OrthoDB" id="19102at2759"/>
<dbReference type="GeneID" id="94424933"/>
<evidence type="ECO:0000313" key="6">
    <source>
        <dbReference type="EMBL" id="PHJ24626.1"/>
    </source>
</evidence>
<dbReference type="RefSeq" id="XP_067926298.1">
    <property type="nucleotide sequence ID" value="XM_068061722.1"/>
</dbReference>
<evidence type="ECO:0000256" key="5">
    <source>
        <dbReference type="SAM" id="MobiDB-lite"/>
    </source>
</evidence>
<feature type="compositionally biased region" description="Polar residues" evidence="5">
    <location>
        <begin position="564"/>
        <end position="584"/>
    </location>
</feature>
<reference evidence="6 7" key="1">
    <citation type="journal article" date="2017" name="Int. J. Parasitol.">
        <title>The genome of the protozoan parasite Cystoisospora suis and a reverse vaccinology approach to identify vaccine candidates.</title>
        <authorList>
            <person name="Palmieri N."/>
            <person name="Shrestha A."/>
            <person name="Ruttkowski B."/>
            <person name="Beck T."/>
            <person name="Vogl C."/>
            <person name="Tomley F."/>
            <person name="Blake D.P."/>
            <person name="Joachim A."/>
        </authorList>
    </citation>
    <scope>NUCLEOTIDE SEQUENCE [LARGE SCALE GENOMIC DNA]</scope>
    <source>
        <strain evidence="6 7">Wien I</strain>
    </source>
</reference>
<keyword evidence="4" id="KW-0472">Membrane</keyword>
<feature type="region of interest" description="Disordered" evidence="5">
    <location>
        <begin position="1"/>
        <end position="36"/>
    </location>
</feature>
<dbReference type="AlphaFoldDB" id="A0A2C6LCM7"/>
<feature type="region of interest" description="Disordered" evidence="5">
    <location>
        <begin position="357"/>
        <end position="380"/>
    </location>
</feature>
<keyword evidence="3" id="KW-1133">Transmembrane helix</keyword>
<feature type="compositionally biased region" description="Basic residues" evidence="5">
    <location>
        <begin position="371"/>
        <end position="380"/>
    </location>
</feature>
<keyword evidence="7" id="KW-1185">Reference proteome</keyword>
<accession>A0A2C6LCM7</accession>
<feature type="region of interest" description="Disordered" evidence="5">
    <location>
        <begin position="235"/>
        <end position="338"/>
    </location>
</feature>
<comment type="caution">
    <text evidence="6">The sequence shown here is derived from an EMBL/GenBank/DDBJ whole genome shotgun (WGS) entry which is preliminary data.</text>
</comment>
<feature type="compositionally biased region" description="Low complexity" evidence="5">
    <location>
        <begin position="9"/>
        <end position="36"/>
    </location>
</feature>
<evidence type="ECO:0000256" key="1">
    <source>
        <dbReference type="ARBA" id="ARBA00004141"/>
    </source>
</evidence>
<organism evidence="6 7">
    <name type="scientific">Cystoisospora suis</name>
    <dbReference type="NCBI Taxonomy" id="483139"/>
    <lineage>
        <taxon>Eukaryota</taxon>
        <taxon>Sar</taxon>
        <taxon>Alveolata</taxon>
        <taxon>Apicomplexa</taxon>
        <taxon>Conoidasida</taxon>
        <taxon>Coccidia</taxon>
        <taxon>Eucoccidiorida</taxon>
        <taxon>Eimeriorina</taxon>
        <taxon>Sarcocystidae</taxon>
        <taxon>Cystoisospora</taxon>
    </lineage>
</organism>
<dbReference type="EMBL" id="MIGC01000610">
    <property type="protein sequence ID" value="PHJ24626.1"/>
    <property type="molecule type" value="Genomic_DNA"/>
</dbReference>
<dbReference type="VEuPathDB" id="ToxoDB:CSUI_001516"/>
<protein>
    <submittedName>
        <fullName evidence="6">Der1-like family protein</fullName>
    </submittedName>
</protein>
<feature type="compositionally biased region" description="Low complexity" evidence="5">
    <location>
        <begin position="721"/>
        <end position="742"/>
    </location>
</feature>